<feature type="non-terminal residue" evidence="1">
    <location>
        <position position="327"/>
    </location>
</feature>
<dbReference type="EMBL" id="JANBUN010004005">
    <property type="protein sequence ID" value="KAJ2788678.1"/>
    <property type="molecule type" value="Genomic_DNA"/>
</dbReference>
<name>A0ACC1KE30_9FUNG</name>
<dbReference type="Proteomes" id="UP001140087">
    <property type="component" value="Unassembled WGS sequence"/>
</dbReference>
<feature type="non-terminal residue" evidence="1">
    <location>
        <position position="1"/>
    </location>
</feature>
<gene>
    <name evidence="1" type="ORF">H4R21_006942</name>
</gene>
<keyword evidence="2" id="KW-1185">Reference proteome</keyword>
<accession>A0ACC1KE30</accession>
<evidence type="ECO:0000313" key="2">
    <source>
        <dbReference type="Proteomes" id="UP001140087"/>
    </source>
</evidence>
<reference evidence="1" key="1">
    <citation type="submission" date="2022-07" db="EMBL/GenBank/DDBJ databases">
        <title>Phylogenomic reconstructions and comparative analyses of Kickxellomycotina fungi.</title>
        <authorList>
            <person name="Reynolds N.K."/>
            <person name="Stajich J.E."/>
            <person name="Barry K."/>
            <person name="Grigoriev I.V."/>
            <person name="Crous P."/>
            <person name="Smith M.E."/>
        </authorList>
    </citation>
    <scope>NUCLEOTIDE SEQUENCE</scope>
    <source>
        <strain evidence="1">BCRC 34780</strain>
    </source>
</reference>
<protein>
    <submittedName>
        <fullName evidence="1">Uncharacterized protein</fullName>
    </submittedName>
</protein>
<proteinExistence type="predicted"/>
<comment type="caution">
    <text evidence="1">The sequence shown here is derived from an EMBL/GenBank/DDBJ whole genome shotgun (WGS) entry which is preliminary data.</text>
</comment>
<sequence>QRTLAPVVEKYTKIIDDDTASYHMPVTGGAVFPPPSLYFDRTVEKLVAMYRTDVASGLAPEQVEERRAFYGRNELPRPARRPWWKIVWVQLTDLMVLMLGAAIIATAIDGEWKSSIVLGVVVVLNTVVGAWQEIKASRTLSALENLGTTTAQVIRGGTLEAIDAAELVPGDLVELNEGDAVPADLRLVSCAQLEIVESVLTGESVGVIKDPRAIKERTRQLPLGDCRGNAFMSTMVSHGRGRGIVTRVGAKSEIGKISAAISRSASTVRKTPIQRKLTRLGLWLVLLALALCATIVVSGVAWGRKFVPIFITGISLAVSVIPEGLVA</sequence>
<evidence type="ECO:0000313" key="1">
    <source>
        <dbReference type="EMBL" id="KAJ2788678.1"/>
    </source>
</evidence>
<organism evidence="1 2">
    <name type="scientific">Coemansia helicoidea</name>
    <dbReference type="NCBI Taxonomy" id="1286919"/>
    <lineage>
        <taxon>Eukaryota</taxon>
        <taxon>Fungi</taxon>
        <taxon>Fungi incertae sedis</taxon>
        <taxon>Zoopagomycota</taxon>
        <taxon>Kickxellomycotina</taxon>
        <taxon>Kickxellomycetes</taxon>
        <taxon>Kickxellales</taxon>
        <taxon>Kickxellaceae</taxon>
        <taxon>Coemansia</taxon>
    </lineage>
</organism>